<evidence type="ECO:0000313" key="2">
    <source>
        <dbReference type="EMBL" id="MBP0725602.1"/>
    </source>
</evidence>
<name>A0A940NRE2_9BACI</name>
<evidence type="ECO:0000313" key="3">
    <source>
        <dbReference type="Proteomes" id="UP000682134"/>
    </source>
</evidence>
<protein>
    <submittedName>
        <fullName evidence="2">YuiB family protein</fullName>
    </submittedName>
</protein>
<proteinExistence type="predicted"/>
<gene>
    <name evidence="2" type="ORF">J5Y03_10515</name>
</gene>
<evidence type="ECO:0000256" key="1">
    <source>
        <dbReference type="SAM" id="Phobius"/>
    </source>
</evidence>
<accession>A0A940NRE2</accession>
<dbReference type="Proteomes" id="UP000682134">
    <property type="component" value="Unassembled WGS sequence"/>
</dbReference>
<dbReference type="Pfam" id="PF14068">
    <property type="entry name" value="YuiB"/>
    <property type="match status" value="1"/>
</dbReference>
<dbReference type="EMBL" id="JAGIYQ010000006">
    <property type="protein sequence ID" value="MBP0725602.1"/>
    <property type="molecule type" value="Genomic_DNA"/>
</dbReference>
<feature type="transmembrane region" description="Helical" evidence="1">
    <location>
        <begin position="71"/>
        <end position="94"/>
    </location>
</feature>
<reference evidence="2" key="1">
    <citation type="submission" date="2021-04" db="EMBL/GenBank/DDBJ databases">
        <title>Genome seq and assembly of Bacillus sp.</title>
        <authorList>
            <person name="Chhetri G."/>
        </authorList>
    </citation>
    <scope>NUCLEOTIDE SEQUENCE</scope>
    <source>
        <strain evidence="2">RG28</strain>
    </source>
</reference>
<sequence length="105" mass="11596">MSIPILLISMLLAIVLAFGIGFLANMLFRTTWFMVAIYPIILVMIIDKVSTVEYFTKTKEAFSSLVKNIELLGSADIIILSSGLFGAILSGVVIKSLRKNGYQMF</sequence>
<feature type="transmembrane region" description="Helical" evidence="1">
    <location>
        <begin position="31"/>
        <end position="51"/>
    </location>
</feature>
<keyword evidence="1" id="KW-0812">Transmembrane</keyword>
<keyword evidence="1" id="KW-1133">Transmembrane helix</keyword>
<keyword evidence="1" id="KW-0472">Membrane</keyword>
<dbReference type="AlphaFoldDB" id="A0A940NRE2"/>
<organism evidence="2 3">
    <name type="scientific">Gottfriedia endophytica</name>
    <dbReference type="NCBI Taxonomy" id="2820819"/>
    <lineage>
        <taxon>Bacteria</taxon>
        <taxon>Bacillati</taxon>
        <taxon>Bacillota</taxon>
        <taxon>Bacilli</taxon>
        <taxon>Bacillales</taxon>
        <taxon>Bacillaceae</taxon>
        <taxon>Gottfriedia</taxon>
    </lineage>
</organism>
<dbReference type="RefSeq" id="WP_209405735.1">
    <property type="nucleotide sequence ID" value="NZ_JAGIYQ010000006.1"/>
</dbReference>
<keyword evidence="3" id="KW-1185">Reference proteome</keyword>
<comment type="caution">
    <text evidence="2">The sequence shown here is derived from an EMBL/GenBank/DDBJ whole genome shotgun (WGS) entry which is preliminary data.</text>
</comment>
<feature type="transmembrane region" description="Helical" evidence="1">
    <location>
        <begin position="6"/>
        <end position="24"/>
    </location>
</feature>
<dbReference type="InterPro" id="IPR025917">
    <property type="entry name" value="YuiB"/>
</dbReference>